<feature type="region of interest" description="Disordered" evidence="4">
    <location>
        <begin position="1"/>
        <end position="39"/>
    </location>
</feature>
<name>A0A3M2WML4_PSEYM</name>
<comment type="similarity">
    <text evidence="2">Belongs to the bacterial PQQ dehydrogenase family.</text>
</comment>
<accession>A0A3M2WML4</accession>
<organism evidence="6 7">
    <name type="scientific">Pseudomonas syringae pv. maculicola</name>
    <dbReference type="NCBI Taxonomy" id="59511"/>
    <lineage>
        <taxon>Bacteria</taxon>
        <taxon>Pseudomonadati</taxon>
        <taxon>Pseudomonadota</taxon>
        <taxon>Gammaproteobacteria</taxon>
        <taxon>Pseudomonadales</taxon>
        <taxon>Pseudomonadaceae</taxon>
        <taxon>Pseudomonas</taxon>
    </lineage>
</organism>
<dbReference type="InterPro" id="IPR018391">
    <property type="entry name" value="PQQ_b-propeller_rpt"/>
</dbReference>
<dbReference type="Proteomes" id="UP000282378">
    <property type="component" value="Unassembled WGS sequence"/>
</dbReference>
<evidence type="ECO:0000256" key="1">
    <source>
        <dbReference type="ARBA" id="ARBA00001931"/>
    </source>
</evidence>
<dbReference type="PANTHER" id="PTHR32303:SF4">
    <property type="entry name" value="QUINOPROTEIN GLUCOSE DEHYDROGENASE"/>
    <property type="match status" value="1"/>
</dbReference>
<proteinExistence type="inferred from homology"/>
<keyword evidence="3" id="KW-0560">Oxidoreductase</keyword>
<comment type="caution">
    <text evidence="6">The sequence shown here is derived from an EMBL/GenBank/DDBJ whole genome shotgun (WGS) entry which is preliminary data.</text>
</comment>
<gene>
    <name evidence="6" type="ORF">APX70_01915</name>
</gene>
<evidence type="ECO:0000313" key="7">
    <source>
        <dbReference type="Proteomes" id="UP000282378"/>
    </source>
</evidence>
<feature type="non-terminal residue" evidence="6">
    <location>
        <position position="153"/>
    </location>
</feature>
<dbReference type="PANTHER" id="PTHR32303">
    <property type="entry name" value="QUINOPROTEIN ALCOHOL DEHYDROGENASE (CYTOCHROME C)"/>
    <property type="match status" value="1"/>
</dbReference>
<dbReference type="EMBL" id="RBNL01003360">
    <property type="protein sequence ID" value="RML52751.1"/>
    <property type="molecule type" value="Genomic_DNA"/>
</dbReference>
<reference evidence="6 7" key="1">
    <citation type="submission" date="2018-08" db="EMBL/GenBank/DDBJ databases">
        <title>Recombination of ecologically and evolutionarily significant loci maintains genetic cohesion in the Pseudomonas syringae species complex.</title>
        <authorList>
            <person name="Dillon M."/>
            <person name="Thakur S."/>
            <person name="Almeida R.N.D."/>
            <person name="Weir B.S."/>
            <person name="Guttman D.S."/>
        </authorList>
    </citation>
    <scope>NUCLEOTIDE SEQUENCE [LARGE SCALE GENOMIC DNA]</scope>
    <source>
        <strain evidence="6 7">88_10</strain>
    </source>
</reference>
<evidence type="ECO:0000259" key="5">
    <source>
        <dbReference type="Pfam" id="PF01011"/>
    </source>
</evidence>
<feature type="non-terminal residue" evidence="6">
    <location>
        <position position="1"/>
    </location>
</feature>
<evidence type="ECO:0000256" key="2">
    <source>
        <dbReference type="ARBA" id="ARBA00008156"/>
    </source>
</evidence>
<dbReference type="InterPro" id="IPR011047">
    <property type="entry name" value="Quinoprotein_ADH-like_sf"/>
</dbReference>
<dbReference type="Gene3D" id="2.140.10.10">
    <property type="entry name" value="Quinoprotein alcohol dehydrogenase-like superfamily"/>
    <property type="match status" value="1"/>
</dbReference>
<protein>
    <submittedName>
        <fullName evidence="6">Glucose dehydrogenase</fullName>
    </submittedName>
</protein>
<evidence type="ECO:0000313" key="6">
    <source>
        <dbReference type="EMBL" id="RML52751.1"/>
    </source>
</evidence>
<dbReference type="Pfam" id="PF01011">
    <property type="entry name" value="PQQ"/>
    <property type="match status" value="1"/>
</dbReference>
<comment type="cofactor">
    <cofactor evidence="1">
        <name>pyrroloquinoline quinone</name>
        <dbReference type="ChEBI" id="CHEBI:58442"/>
    </cofactor>
</comment>
<evidence type="ECO:0000256" key="4">
    <source>
        <dbReference type="SAM" id="MobiDB-lite"/>
    </source>
</evidence>
<dbReference type="AlphaFoldDB" id="A0A3M2WML4"/>
<dbReference type="SMART" id="SM00564">
    <property type="entry name" value="PQQ"/>
    <property type="match status" value="1"/>
</dbReference>
<evidence type="ECO:0000256" key="3">
    <source>
        <dbReference type="ARBA" id="ARBA00023002"/>
    </source>
</evidence>
<feature type="domain" description="Pyrrolo-quinoline quinone repeat" evidence="5">
    <location>
        <begin position="36"/>
        <end position="148"/>
    </location>
</feature>
<dbReference type="GO" id="GO:0008876">
    <property type="term" value="F:quinoprotein glucose dehydrogenase activity"/>
    <property type="evidence" value="ECO:0007669"/>
    <property type="project" value="TreeGrafter"/>
</dbReference>
<dbReference type="SUPFAM" id="SSF50998">
    <property type="entry name" value="Quinoprotein alcohol dehydrogenase-like"/>
    <property type="match status" value="1"/>
</dbReference>
<sequence>SALASQFTNPGRIEGQLDRETAGTTNTAPAMPDGDWQSYGRTAFGDRYSPLAQITPQNVNTLQPAWTYRTGDIPGPNDPGETTAENTPLKVNGMLYVCTPHSQVIALDPDSGKEIWRFDPKLSTQNAANFKGWAHMTCRGVTYHDDAAYAASA</sequence>
<dbReference type="InterPro" id="IPR002372">
    <property type="entry name" value="PQQ_rpt_dom"/>
</dbReference>